<protein>
    <submittedName>
        <fullName evidence="1">2593_t:CDS:1</fullName>
    </submittedName>
</protein>
<proteinExistence type="predicted"/>
<gene>
    <name evidence="1" type="ORF">FWILDA_LOCUS14768</name>
</gene>
<dbReference type="EMBL" id="CAMKVN010006872">
    <property type="protein sequence ID" value="CAI2190823.1"/>
    <property type="molecule type" value="Genomic_DNA"/>
</dbReference>
<keyword evidence="2" id="KW-1185">Reference proteome</keyword>
<reference evidence="1" key="1">
    <citation type="submission" date="2022-08" db="EMBL/GenBank/DDBJ databases">
        <authorList>
            <person name="Kallberg Y."/>
            <person name="Tangrot J."/>
            <person name="Rosling A."/>
        </authorList>
    </citation>
    <scope>NUCLEOTIDE SEQUENCE</scope>
    <source>
        <strain evidence="1">Wild A</strain>
    </source>
</reference>
<sequence>MVRNTGVRKQSEEAQIDWMLQSETPTPLSFFRFVDASERSRSIQKYSKILMKTIYRKRNSDSLNSVLYKFNKGEYKNDWEIWKKERTKSLTVTNIVETNFEVHDIYNSTFTRALGKRNSNYANPGSSKKVKSSK</sequence>
<dbReference type="Proteomes" id="UP001153678">
    <property type="component" value="Unassembled WGS sequence"/>
</dbReference>
<evidence type="ECO:0000313" key="2">
    <source>
        <dbReference type="Proteomes" id="UP001153678"/>
    </source>
</evidence>
<name>A0A9W4T327_9GLOM</name>
<comment type="caution">
    <text evidence="1">The sequence shown here is derived from an EMBL/GenBank/DDBJ whole genome shotgun (WGS) entry which is preliminary data.</text>
</comment>
<feature type="non-terminal residue" evidence="1">
    <location>
        <position position="134"/>
    </location>
</feature>
<organism evidence="1 2">
    <name type="scientific">Funneliformis geosporum</name>
    <dbReference type="NCBI Taxonomy" id="1117311"/>
    <lineage>
        <taxon>Eukaryota</taxon>
        <taxon>Fungi</taxon>
        <taxon>Fungi incertae sedis</taxon>
        <taxon>Mucoromycota</taxon>
        <taxon>Glomeromycotina</taxon>
        <taxon>Glomeromycetes</taxon>
        <taxon>Glomerales</taxon>
        <taxon>Glomeraceae</taxon>
        <taxon>Funneliformis</taxon>
    </lineage>
</organism>
<accession>A0A9W4T327</accession>
<dbReference type="OrthoDB" id="2448877at2759"/>
<evidence type="ECO:0000313" key="1">
    <source>
        <dbReference type="EMBL" id="CAI2190823.1"/>
    </source>
</evidence>
<dbReference type="AlphaFoldDB" id="A0A9W4T327"/>